<feature type="signal peptide" evidence="3">
    <location>
        <begin position="1"/>
        <end position="27"/>
    </location>
</feature>
<keyword evidence="2" id="KW-1133">Transmembrane helix</keyword>
<dbReference type="InterPro" id="IPR001434">
    <property type="entry name" value="OmcB-like_DUF11"/>
</dbReference>
<feature type="chain" id="PRO_5014644031" evidence="3">
    <location>
        <begin position="28"/>
        <end position="915"/>
    </location>
</feature>
<name>A0A2M9CNV9_9MICO</name>
<keyword evidence="8" id="KW-1185">Reference proteome</keyword>
<organism evidence="7 8">
    <name type="scientific">Diaminobutyricimonas aerilata</name>
    <dbReference type="NCBI Taxonomy" id="1162967"/>
    <lineage>
        <taxon>Bacteria</taxon>
        <taxon>Bacillati</taxon>
        <taxon>Actinomycetota</taxon>
        <taxon>Actinomycetes</taxon>
        <taxon>Micrococcales</taxon>
        <taxon>Microbacteriaceae</taxon>
        <taxon>Diaminobutyricimonas</taxon>
    </lineage>
</organism>
<feature type="region of interest" description="Disordered" evidence="1">
    <location>
        <begin position="492"/>
        <end position="512"/>
    </location>
</feature>
<evidence type="ECO:0000259" key="4">
    <source>
        <dbReference type="Pfam" id="PF01345"/>
    </source>
</evidence>
<feature type="compositionally biased region" description="Low complexity" evidence="1">
    <location>
        <begin position="500"/>
        <end position="512"/>
    </location>
</feature>
<evidence type="ECO:0000313" key="7">
    <source>
        <dbReference type="EMBL" id="PJJ73583.1"/>
    </source>
</evidence>
<evidence type="ECO:0000256" key="1">
    <source>
        <dbReference type="SAM" id="MobiDB-lite"/>
    </source>
</evidence>
<dbReference type="RefSeq" id="WP_170028606.1">
    <property type="nucleotide sequence ID" value="NZ_PGFF01000001.1"/>
</dbReference>
<evidence type="ECO:0000313" key="8">
    <source>
        <dbReference type="Proteomes" id="UP000228758"/>
    </source>
</evidence>
<dbReference type="AlphaFoldDB" id="A0A2M9CNV9"/>
<feature type="domain" description="DUF7507" evidence="6">
    <location>
        <begin position="514"/>
        <end position="618"/>
    </location>
</feature>
<feature type="domain" description="DUF7507" evidence="6">
    <location>
        <begin position="744"/>
        <end position="846"/>
    </location>
</feature>
<dbReference type="InterPro" id="IPR055354">
    <property type="entry name" value="DUF7507"/>
</dbReference>
<dbReference type="InterPro" id="IPR051172">
    <property type="entry name" value="Chlamydia_OmcB"/>
</dbReference>
<dbReference type="InterPro" id="IPR054215">
    <property type="entry name" value="DUF6923"/>
</dbReference>
<feature type="region of interest" description="Disordered" evidence="1">
    <location>
        <begin position="600"/>
        <end position="622"/>
    </location>
</feature>
<dbReference type="Pfam" id="PF24346">
    <property type="entry name" value="DUF7507"/>
    <property type="match status" value="4"/>
</dbReference>
<feature type="region of interest" description="Disordered" evidence="1">
    <location>
        <begin position="375"/>
        <end position="396"/>
    </location>
</feature>
<evidence type="ECO:0000259" key="6">
    <source>
        <dbReference type="Pfam" id="PF24346"/>
    </source>
</evidence>
<feature type="domain" description="DUF7507" evidence="6">
    <location>
        <begin position="630"/>
        <end position="731"/>
    </location>
</feature>
<reference evidence="7 8" key="1">
    <citation type="submission" date="2017-11" db="EMBL/GenBank/DDBJ databases">
        <title>Genomic Encyclopedia of Archaeal and Bacterial Type Strains, Phase II (KMG-II): From Individual Species to Whole Genera.</title>
        <authorList>
            <person name="Goeker M."/>
        </authorList>
    </citation>
    <scope>NUCLEOTIDE SEQUENCE [LARGE SCALE GENOMIC DNA]</scope>
    <source>
        <strain evidence="7 8">DSM 27393</strain>
    </source>
</reference>
<proteinExistence type="predicted"/>
<keyword evidence="2" id="KW-0472">Membrane</keyword>
<dbReference type="PANTHER" id="PTHR34819:SF3">
    <property type="entry name" value="CELL SURFACE PROTEIN"/>
    <property type="match status" value="1"/>
</dbReference>
<feature type="domain" description="DUF11" evidence="4">
    <location>
        <begin position="279"/>
        <end position="393"/>
    </location>
</feature>
<dbReference type="InterPro" id="IPR047589">
    <property type="entry name" value="DUF11_rpt"/>
</dbReference>
<feature type="domain" description="DUF7507" evidence="6">
    <location>
        <begin position="412"/>
        <end position="501"/>
    </location>
</feature>
<sequence>MLASVGALALAASALAGSLLTVTPAHAAPGDPFSAVDPLVFVAQGQPTALSRATTDDSGTVSFAPEGAASPITYNAISYNTADNYLYGIVVTGGGNAAFPDNSLVRIGQSGQLTRVGTATYPTATNWNVGVFGPDGYLYIGSSGAGSERLMNVINVTTGAVVRTLTLNAPNLVADLAYADGYFWGLLTSGTTAVIQRIHPTTGVVDTFTTSFQASGFAGAAWTFGNGNLGFSVNTTGDVLQVGVTDPAAATPTFTLVAVSAGPASGNNDGAAVGGLPTDLSVVKTGPASVVPAGGTASYTLTVTNNGPGNSSGFVVNDAVPAPLTNVQSTDDACTVTGNDVRCVGGRLIAGSSATYTITADVPANVTSAVANTATVTSNEEDPTPGNNTSTSTAPLAGMSLTKHAGVPVDVNENGITDAGDTIQYTFDVANTGQLDLSDIAVDDPKVGDVTCPVTTLAVGGTTTCSAESVYTVTADDVTAGAVINTATVSASTPDGQEFTSTPSTTSTPTEAPAPALTLVKSADPSSGTLEPGQEITYHFVVTNTGNVPLSDITVDEGTFSGTGELSAVTCPATTLAVDAQVICEATYTLTPEDVDAGEVTNSATASGTPADGTPITSAPSEVTIPTPEEPGISVVKTAEGDISEAGQVVEYSFLVTNTGNVTLTDVVIDEGDFSGTGEVSAIDCPTTTIFAGQFITCTATYEVTQADVDAGGITNTAAVGGTPPSGVPIGSDPSTAQVTIDPAPALTLVKTADADVAVAGQVIEYSFLLTNTGNVTIAAPAVNEVEFSGSGELSAVTCPATDPLAPGDSLTCTATYTVTAEDVDAGELTNTAAATGTTPAGDPTVSAPSTATIEVGAVVTTPPTTGGSGAGGRGLVATGAEFAGPAVGVGFLLLLLGGATLMVRRQAARREGDA</sequence>
<evidence type="ECO:0000256" key="2">
    <source>
        <dbReference type="SAM" id="Phobius"/>
    </source>
</evidence>
<evidence type="ECO:0000256" key="3">
    <source>
        <dbReference type="SAM" id="SignalP"/>
    </source>
</evidence>
<feature type="domain" description="DUF6923" evidence="5">
    <location>
        <begin position="41"/>
        <end position="274"/>
    </location>
</feature>
<feature type="transmembrane region" description="Helical" evidence="2">
    <location>
        <begin position="883"/>
        <end position="904"/>
    </location>
</feature>
<feature type="compositionally biased region" description="Polar residues" evidence="1">
    <location>
        <begin position="385"/>
        <end position="394"/>
    </location>
</feature>
<accession>A0A2M9CNV9</accession>
<dbReference type="Proteomes" id="UP000228758">
    <property type="component" value="Unassembled WGS sequence"/>
</dbReference>
<dbReference type="Pfam" id="PF21959">
    <property type="entry name" value="DUF6923"/>
    <property type="match status" value="1"/>
</dbReference>
<dbReference type="Pfam" id="PF01345">
    <property type="entry name" value="DUF11"/>
    <property type="match status" value="1"/>
</dbReference>
<keyword evidence="3" id="KW-0732">Signal</keyword>
<comment type="caution">
    <text evidence="7">The sequence shown here is derived from an EMBL/GenBank/DDBJ whole genome shotgun (WGS) entry which is preliminary data.</text>
</comment>
<dbReference type="EMBL" id="PGFF01000001">
    <property type="protein sequence ID" value="PJJ73583.1"/>
    <property type="molecule type" value="Genomic_DNA"/>
</dbReference>
<keyword evidence="2" id="KW-0812">Transmembrane</keyword>
<evidence type="ECO:0000259" key="5">
    <source>
        <dbReference type="Pfam" id="PF21959"/>
    </source>
</evidence>
<dbReference type="NCBIfam" id="TIGR01451">
    <property type="entry name" value="B_ant_repeat"/>
    <property type="match status" value="3"/>
</dbReference>
<gene>
    <name evidence="7" type="ORF">CLV46_3176</name>
</gene>
<dbReference type="PANTHER" id="PTHR34819">
    <property type="entry name" value="LARGE CYSTEINE-RICH PERIPLASMIC PROTEIN OMCB"/>
    <property type="match status" value="1"/>
</dbReference>
<protein>
    <submittedName>
        <fullName evidence="7">Putative repeat protein (TIGR01451 family)</fullName>
    </submittedName>
</protein>